<organism evidence="2 3">
    <name type="scientific">Goodfellowiella coeruleoviolacea</name>
    <dbReference type="NCBI Taxonomy" id="334858"/>
    <lineage>
        <taxon>Bacteria</taxon>
        <taxon>Bacillati</taxon>
        <taxon>Actinomycetota</taxon>
        <taxon>Actinomycetes</taxon>
        <taxon>Pseudonocardiales</taxon>
        <taxon>Pseudonocardiaceae</taxon>
        <taxon>Goodfellowiella</taxon>
    </lineage>
</organism>
<dbReference type="Pfam" id="PF13460">
    <property type="entry name" value="NAD_binding_10"/>
    <property type="match status" value="1"/>
</dbReference>
<dbReference type="InterPro" id="IPR016040">
    <property type="entry name" value="NAD(P)-bd_dom"/>
</dbReference>
<accession>A0AAE3GF68</accession>
<dbReference type="Gene3D" id="3.40.50.720">
    <property type="entry name" value="NAD(P)-binding Rossmann-like Domain"/>
    <property type="match status" value="1"/>
</dbReference>
<dbReference type="AlphaFoldDB" id="A0AAE3GF68"/>
<dbReference type="Proteomes" id="UP001206128">
    <property type="component" value="Unassembled WGS sequence"/>
</dbReference>
<comment type="caution">
    <text evidence="2">The sequence shown here is derived from an EMBL/GenBank/DDBJ whole genome shotgun (WGS) entry which is preliminary data.</text>
</comment>
<dbReference type="GO" id="GO:0016646">
    <property type="term" value="F:oxidoreductase activity, acting on the CH-NH group of donors, NAD or NADP as acceptor"/>
    <property type="evidence" value="ECO:0007669"/>
    <property type="project" value="TreeGrafter"/>
</dbReference>
<feature type="domain" description="NAD(P)-binding" evidence="1">
    <location>
        <begin position="17"/>
        <end position="227"/>
    </location>
</feature>
<evidence type="ECO:0000259" key="1">
    <source>
        <dbReference type="Pfam" id="PF13460"/>
    </source>
</evidence>
<sequence>MLFSQIKGEVMHIGVIGATGNIGQRVVSEAVNRGHQVTAFSRDASGIQEDRPTVAWRSLDVFDAAALTGAVAGLDVLISGYQPGSAARDLADAVRRSVADPTVYATVARNLLKALESHPRTRLIVIGGAGSLELAPGVVRADSDELLHESLDALGLPREYAAAVRGHRDALNVLRTSNRLWTYFSPAGDIHPGERTGRFRIGGDQPVLDAQGRHRISIEDVAVALIDEVELPRHVQRRFTVGY</sequence>
<name>A0AAE3GF68_9PSEU</name>
<evidence type="ECO:0000313" key="2">
    <source>
        <dbReference type="EMBL" id="MCP2167005.1"/>
    </source>
</evidence>
<reference evidence="2" key="1">
    <citation type="submission" date="2022-06" db="EMBL/GenBank/DDBJ databases">
        <title>Genomic Encyclopedia of Archaeal and Bacterial Type Strains, Phase II (KMG-II): from individual species to whole genera.</title>
        <authorList>
            <person name="Goeker M."/>
        </authorList>
    </citation>
    <scope>NUCLEOTIDE SEQUENCE</scope>
    <source>
        <strain evidence="2">DSM 43935</strain>
    </source>
</reference>
<dbReference type="EMBL" id="JAMTCK010000008">
    <property type="protein sequence ID" value="MCP2167005.1"/>
    <property type="molecule type" value="Genomic_DNA"/>
</dbReference>
<dbReference type="SUPFAM" id="SSF51735">
    <property type="entry name" value="NAD(P)-binding Rossmann-fold domains"/>
    <property type="match status" value="1"/>
</dbReference>
<dbReference type="PANTHER" id="PTHR43355:SF2">
    <property type="entry name" value="FLAVIN REDUCTASE (NADPH)"/>
    <property type="match status" value="1"/>
</dbReference>
<dbReference type="PANTHER" id="PTHR43355">
    <property type="entry name" value="FLAVIN REDUCTASE (NADPH)"/>
    <property type="match status" value="1"/>
</dbReference>
<dbReference type="InterPro" id="IPR036291">
    <property type="entry name" value="NAD(P)-bd_dom_sf"/>
</dbReference>
<protein>
    <recommendedName>
        <fullName evidence="1">NAD(P)-binding domain-containing protein</fullName>
    </recommendedName>
</protein>
<dbReference type="CDD" id="cd05244">
    <property type="entry name" value="BVR-B_like_SDR_a"/>
    <property type="match status" value="1"/>
</dbReference>
<dbReference type="InterPro" id="IPR051606">
    <property type="entry name" value="Polyketide_Oxido-like"/>
</dbReference>
<keyword evidence="3" id="KW-1185">Reference proteome</keyword>
<evidence type="ECO:0000313" key="3">
    <source>
        <dbReference type="Proteomes" id="UP001206128"/>
    </source>
</evidence>
<proteinExistence type="predicted"/>
<gene>
    <name evidence="2" type="ORF">LX83_003877</name>
</gene>